<feature type="domain" description="VTT" evidence="7">
    <location>
        <begin position="28"/>
        <end position="144"/>
    </location>
</feature>
<keyword evidence="2 6" id="KW-1003">Cell membrane</keyword>
<evidence type="ECO:0000256" key="1">
    <source>
        <dbReference type="ARBA" id="ARBA00004651"/>
    </source>
</evidence>
<accession>A0A917JW04</accession>
<proteinExistence type="inferred from homology"/>
<dbReference type="PANTHER" id="PTHR12677">
    <property type="entry name" value="GOLGI APPARATUS MEMBRANE PROTEIN TVP38-RELATED"/>
    <property type="match status" value="1"/>
</dbReference>
<gene>
    <name evidence="8" type="ORF">GCM10007966_18400</name>
</gene>
<feature type="transmembrane region" description="Helical" evidence="6">
    <location>
        <begin position="124"/>
        <end position="144"/>
    </location>
</feature>
<protein>
    <recommendedName>
        <fullName evidence="6">TVP38/TMEM64 family membrane protein</fullName>
    </recommendedName>
</protein>
<dbReference type="AlphaFoldDB" id="A0A917JW04"/>
<comment type="caution">
    <text evidence="8">The sequence shown here is derived from an EMBL/GenBank/DDBJ whole genome shotgun (WGS) entry which is preliminary data.</text>
</comment>
<evidence type="ECO:0000256" key="3">
    <source>
        <dbReference type="ARBA" id="ARBA00022692"/>
    </source>
</evidence>
<keyword evidence="5 6" id="KW-0472">Membrane</keyword>
<feature type="transmembrane region" description="Helical" evidence="6">
    <location>
        <begin position="156"/>
        <end position="175"/>
    </location>
</feature>
<keyword evidence="3 6" id="KW-0812">Transmembrane</keyword>
<comment type="similarity">
    <text evidence="6">Belongs to the TVP38/TMEM64 family.</text>
</comment>
<dbReference type="EMBL" id="BMOB01000008">
    <property type="protein sequence ID" value="GGI89970.1"/>
    <property type="molecule type" value="Genomic_DNA"/>
</dbReference>
<reference evidence="8" key="2">
    <citation type="submission" date="2020-09" db="EMBL/GenBank/DDBJ databases">
        <authorList>
            <person name="Sun Q."/>
            <person name="Ohkuma M."/>
        </authorList>
    </citation>
    <scope>NUCLEOTIDE SEQUENCE</scope>
    <source>
        <strain evidence="8">JCM 13919</strain>
    </source>
</reference>
<keyword evidence="4 6" id="KW-1133">Transmembrane helix</keyword>
<dbReference type="InterPro" id="IPR032816">
    <property type="entry name" value="VTT_dom"/>
</dbReference>
<dbReference type="InterPro" id="IPR015414">
    <property type="entry name" value="TMEM64"/>
</dbReference>
<dbReference type="PANTHER" id="PTHR12677:SF59">
    <property type="entry name" value="GOLGI APPARATUS MEMBRANE PROTEIN TVP38-RELATED"/>
    <property type="match status" value="1"/>
</dbReference>
<evidence type="ECO:0000256" key="4">
    <source>
        <dbReference type="ARBA" id="ARBA00022989"/>
    </source>
</evidence>
<sequence>MINWIHALGYIAPLFFLFLYCFATLFFLPTMVVTLAGGALFGPIFGTFFNVIGATMGAAIAFAISRYWISDWVHSKQNKHITLLIRGVERRGWQFVAFLRLVPIVPFNLVNYGLGLTRIKFSHYIVSTFIFLVPIEIISTYFGYAGIDFLANSSVLYKRIFLAIIVIFALAYFLYQYCKQKRSKSS</sequence>
<comment type="subcellular location">
    <subcellularLocation>
        <location evidence="1 6">Cell membrane</location>
        <topology evidence="1 6">Multi-pass membrane protein</topology>
    </subcellularLocation>
</comment>
<comment type="caution">
    <text evidence="6">Lacks conserved residue(s) required for the propagation of feature annotation.</text>
</comment>
<keyword evidence="9" id="KW-1185">Reference proteome</keyword>
<evidence type="ECO:0000256" key="5">
    <source>
        <dbReference type="ARBA" id="ARBA00023136"/>
    </source>
</evidence>
<dbReference type="GO" id="GO:0005886">
    <property type="term" value="C:plasma membrane"/>
    <property type="evidence" value="ECO:0007669"/>
    <property type="project" value="UniProtKB-SubCell"/>
</dbReference>
<dbReference type="Proteomes" id="UP000630149">
    <property type="component" value="Unassembled WGS sequence"/>
</dbReference>
<organism evidence="8 9">
    <name type="scientific">Legionella impletisoli</name>
    <dbReference type="NCBI Taxonomy" id="343510"/>
    <lineage>
        <taxon>Bacteria</taxon>
        <taxon>Pseudomonadati</taxon>
        <taxon>Pseudomonadota</taxon>
        <taxon>Gammaproteobacteria</taxon>
        <taxon>Legionellales</taxon>
        <taxon>Legionellaceae</taxon>
        <taxon>Legionella</taxon>
    </lineage>
</organism>
<feature type="transmembrane region" description="Helical" evidence="6">
    <location>
        <begin position="7"/>
        <end position="28"/>
    </location>
</feature>
<evidence type="ECO:0000313" key="8">
    <source>
        <dbReference type="EMBL" id="GGI89970.1"/>
    </source>
</evidence>
<evidence type="ECO:0000259" key="7">
    <source>
        <dbReference type="Pfam" id="PF09335"/>
    </source>
</evidence>
<feature type="transmembrane region" description="Helical" evidence="6">
    <location>
        <begin position="48"/>
        <end position="69"/>
    </location>
</feature>
<evidence type="ECO:0000256" key="2">
    <source>
        <dbReference type="ARBA" id="ARBA00022475"/>
    </source>
</evidence>
<reference evidence="8" key="1">
    <citation type="journal article" date="2014" name="Int. J. Syst. Evol. Microbiol.">
        <title>Complete genome sequence of Corynebacterium casei LMG S-19264T (=DSM 44701T), isolated from a smear-ripened cheese.</title>
        <authorList>
            <consortium name="US DOE Joint Genome Institute (JGI-PGF)"/>
            <person name="Walter F."/>
            <person name="Albersmeier A."/>
            <person name="Kalinowski J."/>
            <person name="Ruckert C."/>
        </authorList>
    </citation>
    <scope>NUCLEOTIDE SEQUENCE</scope>
    <source>
        <strain evidence="8">JCM 13919</strain>
    </source>
</reference>
<evidence type="ECO:0000313" key="9">
    <source>
        <dbReference type="Proteomes" id="UP000630149"/>
    </source>
</evidence>
<evidence type="ECO:0000256" key="6">
    <source>
        <dbReference type="RuleBase" id="RU366058"/>
    </source>
</evidence>
<dbReference type="Pfam" id="PF09335">
    <property type="entry name" value="VTT_dom"/>
    <property type="match status" value="1"/>
</dbReference>
<name>A0A917JW04_9GAMM</name>